<gene>
    <name evidence="2" type="ORF">ACFFOL_11820</name>
</gene>
<comment type="caution">
    <text evidence="2">The sequence shown here is derived from an EMBL/GenBank/DDBJ whole genome shotgun (WGS) entry which is preliminary data.</text>
</comment>
<dbReference type="AlphaFoldDB" id="A0ABD5MR36"/>
<organism evidence="2 3">
    <name type="scientific">Halobaculum roseum</name>
    <dbReference type="NCBI Taxonomy" id="2175149"/>
    <lineage>
        <taxon>Archaea</taxon>
        <taxon>Methanobacteriati</taxon>
        <taxon>Methanobacteriota</taxon>
        <taxon>Stenosarchaea group</taxon>
        <taxon>Halobacteria</taxon>
        <taxon>Halobacteriales</taxon>
        <taxon>Haloferacaceae</taxon>
        <taxon>Halobaculum</taxon>
    </lineage>
</organism>
<feature type="region of interest" description="Disordered" evidence="1">
    <location>
        <begin position="1"/>
        <end position="23"/>
    </location>
</feature>
<proteinExistence type="predicted"/>
<dbReference type="RefSeq" id="WP_222923106.1">
    <property type="nucleotide sequence ID" value="NZ_CP082286.1"/>
</dbReference>
<reference evidence="2" key="1">
    <citation type="submission" date="2024-09" db="EMBL/GenBank/DDBJ databases">
        <authorList>
            <person name="Sun Q."/>
        </authorList>
    </citation>
    <scope>NUCLEOTIDE SEQUENCE [LARGE SCALE GENOMIC DNA]</scope>
    <source>
        <strain evidence="2">JCM 31273</strain>
    </source>
</reference>
<name>A0ABD5MR36_9EURY</name>
<feature type="compositionally biased region" description="Basic and acidic residues" evidence="1">
    <location>
        <begin position="7"/>
        <end position="23"/>
    </location>
</feature>
<dbReference type="Proteomes" id="UP001589595">
    <property type="component" value="Unassembled WGS sequence"/>
</dbReference>
<keyword evidence="3" id="KW-1185">Reference proteome</keyword>
<dbReference type="GeneID" id="67210510"/>
<protein>
    <submittedName>
        <fullName evidence="2">Uncharacterized protein</fullName>
    </submittedName>
</protein>
<accession>A0ABD5MR36</accession>
<dbReference type="EMBL" id="JBHMAJ010000007">
    <property type="protein sequence ID" value="MFB9824849.1"/>
    <property type="molecule type" value="Genomic_DNA"/>
</dbReference>
<evidence type="ECO:0000313" key="2">
    <source>
        <dbReference type="EMBL" id="MFB9824849.1"/>
    </source>
</evidence>
<evidence type="ECO:0000256" key="1">
    <source>
        <dbReference type="SAM" id="MobiDB-lite"/>
    </source>
</evidence>
<sequence>MVEGADESDRGRPTGREDDRDVQVRVEPDAAVVSMHAQVPPAADETPVAFRPVATARAVGGRIRRLVTERGGARSSGDR</sequence>
<evidence type="ECO:0000313" key="3">
    <source>
        <dbReference type="Proteomes" id="UP001589595"/>
    </source>
</evidence>